<reference evidence="2 3" key="1">
    <citation type="submission" date="2022-08" db="EMBL/GenBank/DDBJ databases">
        <title>Lysinibacillus sequencing.</title>
        <authorList>
            <person name="Dunlap C."/>
        </authorList>
    </citation>
    <scope>NUCLEOTIDE SEQUENCE [LARGE SCALE GENOMIC DNA]</scope>
    <source>
        <strain evidence="2 3">PB211</strain>
    </source>
</reference>
<comment type="caution">
    <text evidence="2">The sequence shown here is derived from an EMBL/GenBank/DDBJ whole genome shotgun (WGS) entry which is preliminary data.</text>
</comment>
<proteinExistence type="predicted"/>
<organism evidence="2 3">
    <name type="scientific">Lysinibacillus pinottii</name>
    <dbReference type="NCBI Taxonomy" id="2973932"/>
    <lineage>
        <taxon>Bacteria</taxon>
        <taxon>Bacillati</taxon>
        <taxon>Bacillota</taxon>
        <taxon>Bacilli</taxon>
        <taxon>Bacillales</taxon>
        <taxon>Bacillaceae</taxon>
        <taxon>Lysinibacillus</taxon>
    </lineage>
</organism>
<dbReference type="InterPro" id="IPR058355">
    <property type="entry name" value="DUF8042"/>
</dbReference>
<dbReference type="RefSeq" id="WP_008178846.1">
    <property type="nucleotide sequence ID" value="NZ_JANTOO010000020.1"/>
</dbReference>
<dbReference type="EMBL" id="JANTOO010000020">
    <property type="protein sequence ID" value="MCS1398666.1"/>
    <property type="molecule type" value="Genomic_DNA"/>
</dbReference>
<sequence>MEIKELIESYNDYVKKIPDGAIYIANYLREDKLNNALIAIKDFSEGVLWLSEASDLLMKNGAHAALNIGQIQEFLIEVNEGLEKQDYVLVADMFEYEIAPFFEEVVSAKGTVQ</sequence>
<protein>
    <recommendedName>
        <fullName evidence="1">DUF8042 domain-containing protein</fullName>
    </recommendedName>
</protein>
<gene>
    <name evidence="2" type="ORF">NXZ79_21865</name>
</gene>
<keyword evidence="3" id="KW-1185">Reference proteome</keyword>
<dbReference type="Proteomes" id="UP001525021">
    <property type="component" value="Unassembled WGS sequence"/>
</dbReference>
<accession>A0ABT2DXD4</accession>
<feature type="domain" description="DUF8042" evidence="1">
    <location>
        <begin position="4"/>
        <end position="104"/>
    </location>
</feature>
<evidence type="ECO:0000313" key="2">
    <source>
        <dbReference type="EMBL" id="MCS1398666.1"/>
    </source>
</evidence>
<evidence type="ECO:0000313" key="3">
    <source>
        <dbReference type="Proteomes" id="UP001525021"/>
    </source>
</evidence>
<evidence type="ECO:0000259" key="1">
    <source>
        <dbReference type="Pfam" id="PF26154"/>
    </source>
</evidence>
<dbReference type="Pfam" id="PF26154">
    <property type="entry name" value="DUF8042"/>
    <property type="match status" value="1"/>
</dbReference>
<name>A0ABT2DXD4_9BACI</name>